<gene>
    <name evidence="1" type="ORF">Psuf_021540</name>
</gene>
<evidence type="ECO:0000313" key="1">
    <source>
        <dbReference type="EMBL" id="BCB84841.1"/>
    </source>
</evidence>
<proteinExistence type="predicted"/>
<keyword evidence="2" id="KW-1185">Reference proteome</keyword>
<name>A0A6F8YFX0_9ACTN</name>
<dbReference type="SUPFAM" id="SSF89372">
    <property type="entry name" value="Fucose-specific lectin"/>
    <property type="match status" value="1"/>
</dbReference>
<dbReference type="AlphaFoldDB" id="A0A6F8YFX0"/>
<protein>
    <submittedName>
        <fullName evidence="1">Uncharacterized protein</fullName>
    </submittedName>
</protein>
<sequence length="45" mass="4975">MAGTPAVTYHDGQYDVFARSPRGVVYQKTWNGTWSDWKSIGGILG</sequence>
<dbReference type="EMBL" id="AP022871">
    <property type="protein sequence ID" value="BCB84841.1"/>
    <property type="molecule type" value="Genomic_DNA"/>
</dbReference>
<organism evidence="1 2">
    <name type="scientific">Phytohabitans suffuscus</name>
    <dbReference type="NCBI Taxonomy" id="624315"/>
    <lineage>
        <taxon>Bacteria</taxon>
        <taxon>Bacillati</taxon>
        <taxon>Actinomycetota</taxon>
        <taxon>Actinomycetes</taxon>
        <taxon>Micromonosporales</taxon>
        <taxon>Micromonosporaceae</taxon>
    </lineage>
</organism>
<dbReference type="KEGG" id="psuu:Psuf_021540"/>
<reference evidence="1 2" key="1">
    <citation type="submission" date="2020-03" db="EMBL/GenBank/DDBJ databases">
        <title>Whole genome shotgun sequence of Phytohabitans suffuscus NBRC 105367.</title>
        <authorList>
            <person name="Komaki H."/>
            <person name="Tamura T."/>
        </authorList>
    </citation>
    <scope>NUCLEOTIDE SEQUENCE [LARGE SCALE GENOMIC DNA]</scope>
    <source>
        <strain evidence="1 2">NBRC 105367</strain>
    </source>
</reference>
<dbReference type="Gene3D" id="2.120.10.70">
    <property type="entry name" value="Fucose-specific lectin"/>
    <property type="match status" value="1"/>
</dbReference>
<reference evidence="1 2" key="2">
    <citation type="submission" date="2020-03" db="EMBL/GenBank/DDBJ databases">
        <authorList>
            <person name="Ichikawa N."/>
            <person name="Kimura A."/>
            <person name="Kitahashi Y."/>
            <person name="Uohara A."/>
        </authorList>
    </citation>
    <scope>NUCLEOTIDE SEQUENCE [LARGE SCALE GENOMIC DNA]</scope>
    <source>
        <strain evidence="1 2">NBRC 105367</strain>
    </source>
</reference>
<accession>A0A6F8YFX0</accession>
<evidence type="ECO:0000313" key="2">
    <source>
        <dbReference type="Proteomes" id="UP000503011"/>
    </source>
</evidence>
<dbReference type="RefSeq" id="WP_173156217.1">
    <property type="nucleotide sequence ID" value="NZ_AP022871.1"/>
</dbReference>
<dbReference type="Proteomes" id="UP000503011">
    <property type="component" value="Chromosome"/>
</dbReference>